<dbReference type="Proteomes" id="UP000195402">
    <property type="component" value="Unassembled WGS sequence"/>
</dbReference>
<protein>
    <recommendedName>
        <fullName evidence="10">Wax synthase domain-containing protein</fullName>
    </recommendedName>
</protein>
<keyword evidence="8" id="KW-0012">Acyltransferase</keyword>
<dbReference type="GO" id="GO:0008374">
    <property type="term" value="F:O-acyltransferase activity"/>
    <property type="evidence" value="ECO:0007669"/>
    <property type="project" value="InterPro"/>
</dbReference>
<evidence type="ECO:0000256" key="7">
    <source>
        <dbReference type="ARBA" id="ARBA00023136"/>
    </source>
</evidence>
<reference evidence="11 12" key="1">
    <citation type="journal article" date="2017" name="Mol. Plant">
        <title>The Genome of Medicinal Plant Macleaya cordata Provides New Insights into Benzylisoquinoline Alkaloids Metabolism.</title>
        <authorList>
            <person name="Liu X."/>
            <person name="Liu Y."/>
            <person name="Huang P."/>
            <person name="Ma Y."/>
            <person name="Qing Z."/>
            <person name="Tang Q."/>
            <person name="Cao H."/>
            <person name="Cheng P."/>
            <person name="Zheng Y."/>
            <person name="Yuan Z."/>
            <person name="Zhou Y."/>
            <person name="Liu J."/>
            <person name="Tang Z."/>
            <person name="Zhuo Y."/>
            <person name="Zhang Y."/>
            <person name="Yu L."/>
            <person name="Huang J."/>
            <person name="Yang P."/>
            <person name="Peng Q."/>
            <person name="Zhang J."/>
            <person name="Jiang W."/>
            <person name="Zhang Z."/>
            <person name="Lin K."/>
            <person name="Ro D.K."/>
            <person name="Chen X."/>
            <person name="Xiong X."/>
            <person name="Shang Y."/>
            <person name="Huang S."/>
            <person name="Zeng J."/>
        </authorList>
    </citation>
    <scope>NUCLEOTIDE SEQUENCE [LARGE SCALE GENOMIC DNA]</scope>
    <source>
        <strain evidence="12">cv. BLH2017</strain>
        <tissue evidence="11">Root</tissue>
    </source>
</reference>
<dbReference type="OrthoDB" id="1077582at2759"/>
<evidence type="ECO:0000313" key="11">
    <source>
        <dbReference type="EMBL" id="OVA20216.1"/>
    </source>
</evidence>
<evidence type="ECO:0000256" key="8">
    <source>
        <dbReference type="ARBA" id="ARBA00023315"/>
    </source>
</evidence>
<evidence type="ECO:0000313" key="12">
    <source>
        <dbReference type="Proteomes" id="UP000195402"/>
    </source>
</evidence>
<dbReference type="Pfam" id="PF13813">
    <property type="entry name" value="MBOAT_2"/>
    <property type="match status" value="1"/>
</dbReference>
<dbReference type="EMBL" id="MVGT01000143">
    <property type="protein sequence ID" value="OVA20216.1"/>
    <property type="molecule type" value="Genomic_DNA"/>
</dbReference>
<evidence type="ECO:0000256" key="9">
    <source>
        <dbReference type="SAM" id="Phobius"/>
    </source>
</evidence>
<evidence type="ECO:0000256" key="3">
    <source>
        <dbReference type="ARBA" id="ARBA00007282"/>
    </source>
</evidence>
<proteinExistence type="inferred from homology"/>
<comment type="pathway">
    <text evidence="2">Secondary metabolite biosynthesis.</text>
</comment>
<dbReference type="InParanoid" id="A0A200RC17"/>
<dbReference type="GO" id="GO:0006629">
    <property type="term" value="P:lipid metabolic process"/>
    <property type="evidence" value="ECO:0007669"/>
    <property type="project" value="InterPro"/>
</dbReference>
<keyword evidence="7 9" id="KW-0472">Membrane</keyword>
<keyword evidence="5 9" id="KW-0812">Transmembrane</keyword>
<comment type="subcellular location">
    <subcellularLocation>
        <location evidence="1">Membrane</location>
        <topology evidence="1">Multi-pass membrane protein</topology>
    </subcellularLocation>
</comment>
<accession>A0A200RC17</accession>
<name>A0A200RC17_MACCD</name>
<dbReference type="AlphaFoldDB" id="A0A200RC17"/>
<keyword evidence="12" id="KW-1185">Reference proteome</keyword>
<sequence length="132" mass="15615">MVGTLAQAILGLELEPHSNNPYLSTSLQDFWGRRWNLPITNILRPTIYDPMRYIFTRIFGRRWATFPSVLITFMVSGLMHELMFYNMRNVKPTWEVTWSLLFHGFCTATEIEVKKALDGRWQLHREWFCSGV</sequence>
<dbReference type="PANTHER" id="PTHR31595:SF57">
    <property type="entry name" value="OS04G0481900 PROTEIN"/>
    <property type="match status" value="1"/>
</dbReference>
<dbReference type="GO" id="GO:0016020">
    <property type="term" value="C:membrane"/>
    <property type="evidence" value="ECO:0007669"/>
    <property type="project" value="UniProtKB-SubCell"/>
</dbReference>
<dbReference type="InterPro" id="IPR032805">
    <property type="entry name" value="Wax_synthase_dom"/>
</dbReference>
<organism evidence="11 12">
    <name type="scientific">Macleaya cordata</name>
    <name type="common">Five-seeded plume-poppy</name>
    <name type="synonym">Bocconia cordata</name>
    <dbReference type="NCBI Taxonomy" id="56857"/>
    <lineage>
        <taxon>Eukaryota</taxon>
        <taxon>Viridiplantae</taxon>
        <taxon>Streptophyta</taxon>
        <taxon>Embryophyta</taxon>
        <taxon>Tracheophyta</taxon>
        <taxon>Spermatophyta</taxon>
        <taxon>Magnoliopsida</taxon>
        <taxon>Ranunculales</taxon>
        <taxon>Papaveraceae</taxon>
        <taxon>Papaveroideae</taxon>
        <taxon>Macleaya</taxon>
    </lineage>
</organism>
<evidence type="ECO:0000256" key="2">
    <source>
        <dbReference type="ARBA" id="ARBA00005179"/>
    </source>
</evidence>
<evidence type="ECO:0000259" key="10">
    <source>
        <dbReference type="Pfam" id="PF13813"/>
    </source>
</evidence>
<dbReference type="PANTHER" id="PTHR31595">
    <property type="entry name" value="LONG-CHAIN-ALCOHOL O-FATTY-ACYLTRANSFERASE 3-RELATED"/>
    <property type="match status" value="1"/>
</dbReference>
<dbReference type="InterPro" id="IPR044851">
    <property type="entry name" value="Wax_synthase"/>
</dbReference>
<keyword evidence="4" id="KW-0808">Transferase</keyword>
<comment type="similarity">
    <text evidence="3">Belongs to the wax synthase family.</text>
</comment>
<comment type="caution">
    <text evidence="11">The sequence shown here is derived from an EMBL/GenBank/DDBJ whole genome shotgun (WGS) entry which is preliminary data.</text>
</comment>
<gene>
    <name evidence="11" type="ORF">BVC80_157g2</name>
</gene>
<evidence type="ECO:0000256" key="5">
    <source>
        <dbReference type="ARBA" id="ARBA00022692"/>
    </source>
</evidence>
<dbReference type="OMA" id="RYIFTRI"/>
<evidence type="ECO:0000256" key="6">
    <source>
        <dbReference type="ARBA" id="ARBA00022989"/>
    </source>
</evidence>
<evidence type="ECO:0000256" key="1">
    <source>
        <dbReference type="ARBA" id="ARBA00004141"/>
    </source>
</evidence>
<feature type="domain" description="Wax synthase" evidence="10">
    <location>
        <begin position="15"/>
        <end position="97"/>
    </location>
</feature>
<feature type="transmembrane region" description="Helical" evidence="9">
    <location>
        <begin position="63"/>
        <end position="85"/>
    </location>
</feature>
<keyword evidence="6 9" id="KW-1133">Transmembrane helix</keyword>
<evidence type="ECO:0000256" key="4">
    <source>
        <dbReference type="ARBA" id="ARBA00022679"/>
    </source>
</evidence>